<feature type="compositionally biased region" description="Basic and acidic residues" evidence="1">
    <location>
        <begin position="25"/>
        <end position="36"/>
    </location>
</feature>
<proteinExistence type="predicted"/>
<keyword evidence="3" id="KW-1185">Reference proteome</keyword>
<organism evidence="2 3">
    <name type="scientific">Staurois parvus</name>
    <dbReference type="NCBI Taxonomy" id="386267"/>
    <lineage>
        <taxon>Eukaryota</taxon>
        <taxon>Metazoa</taxon>
        <taxon>Chordata</taxon>
        <taxon>Craniata</taxon>
        <taxon>Vertebrata</taxon>
        <taxon>Euteleostomi</taxon>
        <taxon>Amphibia</taxon>
        <taxon>Batrachia</taxon>
        <taxon>Anura</taxon>
        <taxon>Neobatrachia</taxon>
        <taxon>Ranoidea</taxon>
        <taxon>Ranidae</taxon>
        <taxon>Staurois</taxon>
    </lineage>
</organism>
<accession>A0ABN9FBM6</accession>
<reference evidence="2" key="1">
    <citation type="submission" date="2023-05" db="EMBL/GenBank/DDBJ databases">
        <authorList>
            <person name="Stuckert A."/>
        </authorList>
    </citation>
    <scope>NUCLEOTIDE SEQUENCE</scope>
</reference>
<feature type="region of interest" description="Disordered" evidence="1">
    <location>
        <begin position="1"/>
        <end position="52"/>
    </location>
</feature>
<evidence type="ECO:0000313" key="3">
    <source>
        <dbReference type="Proteomes" id="UP001162483"/>
    </source>
</evidence>
<comment type="caution">
    <text evidence="2">The sequence shown here is derived from an EMBL/GenBank/DDBJ whole genome shotgun (WGS) entry which is preliminary data.</text>
</comment>
<gene>
    <name evidence="2" type="ORF">SPARVUS_LOCUS11466590</name>
</gene>
<dbReference type="EMBL" id="CATNWA010016474">
    <property type="protein sequence ID" value="CAI9592981.1"/>
    <property type="molecule type" value="Genomic_DNA"/>
</dbReference>
<name>A0ABN9FBM6_9NEOB</name>
<evidence type="ECO:0000313" key="2">
    <source>
        <dbReference type="EMBL" id="CAI9592981.1"/>
    </source>
</evidence>
<sequence length="110" mass="12048">ERSPSSRNQRRHSIRTVHGTPRHAACRDTHGKRAHGDSTGPWRWGLSSAQPPHSFLRTTSGSRGLNGTLAVESGLNTAPTQLTRDNIRLTGTQRDLGCGVWSQHSSHTAY</sequence>
<protein>
    <submittedName>
        <fullName evidence="2">Uncharacterized protein</fullName>
    </submittedName>
</protein>
<evidence type="ECO:0000256" key="1">
    <source>
        <dbReference type="SAM" id="MobiDB-lite"/>
    </source>
</evidence>
<feature type="non-terminal residue" evidence="2">
    <location>
        <position position="1"/>
    </location>
</feature>
<dbReference type="Proteomes" id="UP001162483">
    <property type="component" value="Unassembled WGS sequence"/>
</dbReference>